<feature type="active site" description="Proton acceptor" evidence="9">
    <location>
        <position position="234"/>
    </location>
</feature>
<feature type="active site" evidence="9">
    <location>
        <position position="116"/>
    </location>
</feature>
<reference evidence="14" key="1">
    <citation type="submission" date="2014-08" db="EMBL/GenBank/DDBJ databases">
        <authorList>
            <person name="Senf B."/>
            <person name="Petzold A."/>
            <person name="Downie B.R."/>
            <person name="Koch P."/>
            <person name="Platzer M."/>
        </authorList>
    </citation>
    <scope>NUCLEOTIDE SEQUENCE [LARGE SCALE GENOMIC DNA]</scope>
    <source>
        <strain evidence="14">GRZ</strain>
    </source>
</reference>
<evidence type="ECO:0000256" key="8">
    <source>
        <dbReference type="ARBA" id="ARBA00023204"/>
    </source>
</evidence>
<dbReference type="GO" id="GO:0008081">
    <property type="term" value="F:phosphoric diester hydrolase activity"/>
    <property type="evidence" value="ECO:0007669"/>
    <property type="project" value="TreeGrafter"/>
</dbReference>
<feature type="active site" description="Proton donor/acceptor" evidence="9">
    <location>
        <position position="146"/>
    </location>
</feature>
<feature type="binding site" evidence="10">
    <location>
        <position position="15"/>
    </location>
    <ligand>
        <name>Mg(2+)</name>
        <dbReference type="ChEBI" id="CHEBI:18420"/>
        <label>1</label>
    </ligand>
</feature>
<evidence type="ECO:0000256" key="11">
    <source>
        <dbReference type="PIRSR" id="PIRSR604808-3"/>
    </source>
</evidence>
<evidence type="ECO:0000256" key="6">
    <source>
        <dbReference type="ARBA" id="ARBA00022801"/>
    </source>
</evidence>
<keyword evidence="10" id="KW-0464">Manganese</keyword>
<dbReference type="SUPFAM" id="SSF56219">
    <property type="entry name" value="DNase I-like"/>
    <property type="match status" value="1"/>
</dbReference>
<dbReference type="GO" id="GO:0008311">
    <property type="term" value="F:double-stranded DNA 3'-5' DNA exonuclease activity"/>
    <property type="evidence" value="ECO:0007669"/>
    <property type="project" value="UniProtKB-EC"/>
</dbReference>
<dbReference type="GO" id="GO:0006284">
    <property type="term" value="P:base-excision repair"/>
    <property type="evidence" value="ECO:0007669"/>
    <property type="project" value="TreeGrafter"/>
</dbReference>
<name>A0A8C6PGP9_NOTFU</name>
<feature type="binding site" evidence="10">
    <location>
        <position position="44"/>
    </location>
    <ligand>
        <name>Mg(2+)</name>
        <dbReference type="ChEBI" id="CHEBI:18420"/>
        <label>1</label>
    </ligand>
</feature>
<keyword evidence="4 10" id="KW-0479">Metal-binding</keyword>
<evidence type="ECO:0000256" key="1">
    <source>
        <dbReference type="ARBA" id="ARBA00000493"/>
    </source>
</evidence>
<dbReference type="Ensembl" id="ENSNFUT00015044982.1">
    <property type="protein sequence ID" value="ENSNFUP00015043091.1"/>
    <property type="gene ID" value="ENSNFUG00015020629.1"/>
</dbReference>
<dbReference type="GO" id="GO:0003906">
    <property type="term" value="F:DNA-(apurinic or apyrimidinic site) endonuclease activity"/>
    <property type="evidence" value="ECO:0007669"/>
    <property type="project" value="TreeGrafter"/>
</dbReference>
<proteinExistence type="inferred from homology"/>
<evidence type="ECO:0000256" key="9">
    <source>
        <dbReference type="PIRSR" id="PIRSR604808-1"/>
    </source>
</evidence>
<evidence type="ECO:0000256" key="4">
    <source>
        <dbReference type="ARBA" id="ARBA00022723"/>
    </source>
</evidence>
<dbReference type="GeneTree" id="ENSGT00950000183016"/>
<reference evidence="14" key="3">
    <citation type="submission" date="2025-09" db="UniProtKB">
        <authorList>
            <consortium name="Ensembl"/>
        </authorList>
    </citation>
    <scope>IDENTIFICATION</scope>
</reference>
<evidence type="ECO:0000256" key="12">
    <source>
        <dbReference type="SAM" id="MobiDB-lite"/>
    </source>
</evidence>
<evidence type="ECO:0000313" key="15">
    <source>
        <dbReference type="Proteomes" id="UP000694548"/>
    </source>
</evidence>
<dbReference type="GO" id="GO:0046872">
    <property type="term" value="F:metal ion binding"/>
    <property type="evidence" value="ECO:0007669"/>
    <property type="project" value="UniProtKB-KW"/>
</dbReference>
<protein>
    <recommendedName>
        <fullName evidence="3">exodeoxyribonuclease III</fullName>
        <ecNumber evidence="3">3.1.11.2</ecNumber>
    </recommendedName>
</protein>
<feature type="compositionally biased region" description="Pro residues" evidence="12">
    <location>
        <begin position="461"/>
        <end position="472"/>
    </location>
</feature>
<dbReference type="CDD" id="cd09076">
    <property type="entry name" value="L1-EN"/>
    <property type="match status" value="1"/>
</dbReference>
<dbReference type="PANTHER" id="PTHR22748:SF26">
    <property type="entry name" value="ENDONUCLEASE_EXONUCLEASE_PHOSPHATASE DOMAIN-CONTAINING PROTEIN"/>
    <property type="match status" value="1"/>
</dbReference>
<keyword evidence="15" id="KW-1185">Reference proteome</keyword>
<keyword evidence="6" id="KW-0378">Hydrolase</keyword>
<feature type="site" description="Interaction with DNA substrate" evidence="11">
    <location>
        <position position="234"/>
    </location>
</feature>
<dbReference type="GO" id="GO:0005634">
    <property type="term" value="C:nucleus"/>
    <property type="evidence" value="ECO:0007669"/>
    <property type="project" value="TreeGrafter"/>
</dbReference>
<evidence type="ECO:0000256" key="2">
    <source>
        <dbReference type="ARBA" id="ARBA00007092"/>
    </source>
</evidence>
<dbReference type="EC" id="3.1.11.2" evidence="3"/>
<feature type="binding site" evidence="10">
    <location>
        <position position="233"/>
    </location>
    <ligand>
        <name>Mg(2+)</name>
        <dbReference type="ChEBI" id="CHEBI:18420"/>
        <label>1</label>
    </ligand>
</feature>
<dbReference type="InterPro" id="IPR005135">
    <property type="entry name" value="Endo/exonuclease/phosphatase"/>
</dbReference>
<evidence type="ECO:0000256" key="7">
    <source>
        <dbReference type="ARBA" id="ARBA00022842"/>
    </source>
</evidence>
<organism evidence="14 15">
    <name type="scientific">Nothobranchius furzeri</name>
    <name type="common">Turquoise killifish</name>
    <dbReference type="NCBI Taxonomy" id="105023"/>
    <lineage>
        <taxon>Eukaryota</taxon>
        <taxon>Metazoa</taxon>
        <taxon>Chordata</taxon>
        <taxon>Craniata</taxon>
        <taxon>Vertebrata</taxon>
        <taxon>Euteleostomi</taxon>
        <taxon>Actinopterygii</taxon>
        <taxon>Neopterygii</taxon>
        <taxon>Teleostei</taxon>
        <taxon>Neoteleostei</taxon>
        <taxon>Acanthomorphata</taxon>
        <taxon>Ovalentaria</taxon>
        <taxon>Atherinomorphae</taxon>
        <taxon>Cyprinodontiformes</taxon>
        <taxon>Nothobranchiidae</taxon>
        <taxon>Nothobranchius</taxon>
    </lineage>
</organism>
<accession>A0A8C6PGP9</accession>
<dbReference type="Gene3D" id="3.60.10.10">
    <property type="entry name" value="Endonuclease/exonuclease/phosphatase"/>
    <property type="match status" value="1"/>
</dbReference>
<dbReference type="Proteomes" id="UP000694548">
    <property type="component" value="Chromosome sgr09"/>
</dbReference>
<reference evidence="14" key="2">
    <citation type="submission" date="2025-08" db="UniProtKB">
        <authorList>
            <consortium name="Ensembl"/>
        </authorList>
    </citation>
    <scope>IDENTIFICATION</scope>
</reference>
<feature type="binding site" evidence="10">
    <location>
        <position position="234"/>
    </location>
    <ligand>
        <name>Mg(2+)</name>
        <dbReference type="ChEBI" id="CHEBI:18420"/>
        <label>1</label>
    </ligand>
</feature>
<keyword evidence="8" id="KW-0234">DNA repair</keyword>
<comment type="catalytic activity">
    <reaction evidence="1">
        <text>Exonucleolytic cleavage in the 3'- to 5'-direction to yield nucleoside 5'-phosphates.</text>
        <dbReference type="EC" id="3.1.11.2"/>
    </reaction>
</comment>
<feature type="domain" description="Endonuclease/exonuclease/phosphatase" evidence="13">
    <location>
        <begin position="12"/>
        <end position="234"/>
    </location>
</feature>
<evidence type="ECO:0000256" key="3">
    <source>
        <dbReference type="ARBA" id="ARBA00012115"/>
    </source>
</evidence>
<dbReference type="Pfam" id="PF03372">
    <property type="entry name" value="Exo_endo_phos"/>
    <property type="match status" value="1"/>
</dbReference>
<comment type="similarity">
    <text evidence="2">Belongs to the DNA repair enzymes AP/ExoA family.</text>
</comment>
<feature type="region of interest" description="Disordered" evidence="12">
    <location>
        <begin position="453"/>
        <end position="480"/>
    </location>
</feature>
<dbReference type="InterPro" id="IPR036691">
    <property type="entry name" value="Endo/exonu/phosph_ase_sf"/>
</dbReference>
<feature type="binding site" evidence="10">
    <location>
        <position position="146"/>
    </location>
    <ligand>
        <name>Mg(2+)</name>
        <dbReference type="ChEBI" id="CHEBI:18420"/>
        <label>1</label>
    </ligand>
</feature>
<feature type="binding site" evidence="10">
    <location>
        <position position="148"/>
    </location>
    <ligand>
        <name>Mg(2+)</name>
        <dbReference type="ChEBI" id="CHEBI:18420"/>
        <label>1</label>
    </ligand>
</feature>
<comment type="cofactor">
    <cofactor evidence="10">
        <name>Mg(2+)</name>
        <dbReference type="ChEBI" id="CHEBI:18420"/>
    </cofactor>
    <cofactor evidence="10">
        <name>Mn(2+)</name>
        <dbReference type="ChEBI" id="CHEBI:29035"/>
    </cofactor>
    <text evidence="10">Probably binds two magnesium or manganese ions per subunit.</text>
</comment>
<keyword evidence="7 10" id="KW-0460">Magnesium</keyword>
<sequence length="514" mass="57661">MTSYTVSNIKIMTLNVKGINHVIKRRKIVSSLKKDRVQIALLQETHLTDSEHLKLKRDWVGQIYYSSFDTKSTGVAILIHKNLPFTLNAIVRDTDGRFILITGLLYGEQILLGSVYAPNTFDRSFYSNFLAKTSSVCLNHVIIGGDFNCGLNAETDYNPAKSQPPSKMAKATMDFCSDLGLFDAWRVCNPHVKDFTFYSRPNFSFSRIDYMFVSRSVLDRTQGCLINTCALSDHSSVSMEFLPPYYDPLSRHWRLNPALLSDPEFVKYLDQWELFLSTNDLPGVSASTLWEAGKAFLRGSIISFTSAKKKSNLAKQLLLERDITNLEREFKKSSSVSVLKKLDAVRSALDQLLTQKAEAICYAKHRLFESGNKPGRLLARLAQGKKGSYAIPSLKDKKGVLQFETKYISKIMKEFYQDLYSPECQNTADVRKPFLRLRLPPLIRVRVFGAASQLGSSRPSSPQPCPPAPPAGPQGVPGPDWRCNLSNVSWVDPGAFCRQDMPETPPRGGVQEAS</sequence>
<keyword evidence="5" id="KW-0227">DNA damage</keyword>
<evidence type="ECO:0000256" key="10">
    <source>
        <dbReference type="PIRSR" id="PIRSR604808-2"/>
    </source>
</evidence>
<dbReference type="AlphaFoldDB" id="A0A8C6PGP9"/>
<evidence type="ECO:0000313" key="14">
    <source>
        <dbReference type="Ensembl" id="ENSNFUP00015043091.1"/>
    </source>
</evidence>
<feature type="site" description="Important for catalytic activity" evidence="11">
    <location>
        <position position="209"/>
    </location>
</feature>
<dbReference type="InterPro" id="IPR004808">
    <property type="entry name" value="AP_endonuc_1"/>
</dbReference>
<dbReference type="PANTHER" id="PTHR22748">
    <property type="entry name" value="AP ENDONUCLEASE"/>
    <property type="match status" value="1"/>
</dbReference>
<evidence type="ECO:0000256" key="5">
    <source>
        <dbReference type="ARBA" id="ARBA00022763"/>
    </source>
</evidence>
<evidence type="ECO:0000259" key="13">
    <source>
        <dbReference type="Pfam" id="PF03372"/>
    </source>
</evidence>
<feature type="site" description="Transition state stabilizer" evidence="11">
    <location>
        <position position="148"/>
    </location>
</feature>